<keyword evidence="8 9" id="KW-0472">Membrane</keyword>
<dbReference type="EMBL" id="CP048104">
    <property type="protein sequence ID" value="QKG84032.1"/>
    <property type="molecule type" value="Genomic_DNA"/>
</dbReference>
<dbReference type="InterPro" id="IPR003369">
    <property type="entry name" value="TatA/B/E"/>
</dbReference>
<evidence type="ECO:0000256" key="8">
    <source>
        <dbReference type="ARBA" id="ARBA00023136"/>
    </source>
</evidence>
<evidence type="ECO:0000313" key="12">
    <source>
        <dbReference type="Proteomes" id="UP000503088"/>
    </source>
</evidence>
<dbReference type="Gene3D" id="1.20.5.3310">
    <property type="match status" value="1"/>
</dbReference>
<dbReference type="GO" id="GO:0043953">
    <property type="term" value="P:protein transport by the Tat complex"/>
    <property type="evidence" value="ECO:0007669"/>
    <property type="project" value="UniProtKB-UniRule"/>
</dbReference>
<evidence type="ECO:0000256" key="6">
    <source>
        <dbReference type="ARBA" id="ARBA00022989"/>
    </source>
</evidence>
<evidence type="ECO:0000256" key="9">
    <source>
        <dbReference type="HAMAP-Rule" id="MF_00236"/>
    </source>
</evidence>
<keyword evidence="6 9" id="KW-1133">Transmembrane helix</keyword>
<keyword evidence="2 9" id="KW-0813">Transport</keyword>
<dbReference type="HAMAP" id="MF_00236">
    <property type="entry name" value="TatA_E"/>
    <property type="match status" value="1"/>
</dbReference>
<protein>
    <recommendedName>
        <fullName evidence="9">Sec-independent protein translocase protein TatA</fullName>
    </recommendedName>
</protein>
<dbReference type="Pfam" id="PF02416">
    <property type="entry name" value="TatA_B_E"/>
    <property type="match status" value="1"/>
</dbReference>
<feature type="compositionally biased region" description="Polar residues" evidence="10">
    <location>
        <begin position="58"/>
        <end position="67"/>
    </location>
</feature>
<dbReference type="AlphaFoldDB" id="A0A7D4BF09"/>
<dbReference type="PANTHER" id="PTHR42982:SF1">
    <property type="entry name" value="SEC-INDEPENDENT PROTEIN TRANSLOCASE PROTEIN TATA"/>
    <property type="match status" value="1"/>
</dbReference>
<feature type="compositionally biased region" description="Basic and acidic residues" evidence="10">
    <location>
        <begin position="41"/>
        <end position="57"/>
    </location>
</feature>
<dbReference type="Proteomes" id="UP000503088">
    <property type="component" value="Chromosome"/>
</dbReference>
<dbReference type="KEGG" id="kpul:GXN76_05795"/>
<evidence type="ECO:0000313" key="11">
    <source>
        <dbReference type="EMBL" id="QKG84032.1"/>
    </source>
</evidence>
<keyword evidence="5 9" id="KW-0653">Protein transport</keyword>
<dbReference type="NCBIfam" id="NF011430">
    <property type="entry name" value="PRK14861.1"/>
    <property type="match status" value="1"/>
</dbReference>
<comment type="similarity">
    <text evidence="9">Belongs to the TatA/E family.</text>
</comment>
<gene>
    <name evidence="9 11" type="primary">tatA</name>
    <name evidence="11" type="ORF">GXN76_05795</name>
</gene>
<comment type="subcellular location">
    <subcellularLocation>
        <location evidence="1 9">Cell membrane</location>
        <topology evidence="1 9">Single-pass membrane protein</topology>
    </subcellularLocation>
</comment>
<dbReference type="NCBIfam" id="TIGR01411">
    <property type="entry name" value="tatAE"/>
    <property type="match status" value="1"/>
</dbReference>
<evidence type="ECO:0000256" key="4">
    <source>
        <dbReference type="ARBA" id="ARBA00022692"/>
    </source>
</evidence>
<reference evidence="11 12" key="1">
    <citation type="submission" date="2020-01" db="EMBL/GenBank/DDBJ databases">
        <authorList>
            <person name="Gulvik C.A."/>
            <person name="Batra D.G."/>
        </authorList>
    </citation>
    <scope>NUCLEOTIDE SEQUENCE [LARGE SCALE GENOMIC DNA]</scope>
    <source>
        <strain evidence="11 12">W9323</strain>
    </source>
</reference>
<comment type="function">
    <text evidence="9">Part of the twin-arginine translocation (Tat) system that transports large folded proteins containing a characteristic twin-arginine motif in their signal peptide across membranes. TatA could form the protein-conducting channel of the Tat system.</text>
</comment>
<keyword evidence="12" id="KW-1185">Reference proteome</keyword>
<dbReference type="GO" id="GO:0033281">
    <property type="term" value="C:TAT protein transport complex"/>
    <property type="evidence" value="ECO:0007669"/>
    <property type="project" value="UniProtKB-UniRule"/>
</dbReference>
<comment type="subunit">
    <text evidence="9">Forms a complex with TatC.</text>
</comment>
<dbReference type="GO" id="GO:0008320">
    <property type="term" value="F:protein transmembrane transporter activity"/>
    <property type="evidence" value="ECO:0007669"/>
    <property type="project" value="UniProtKB-UniRule"/>
</dbReference>
<sequence>MTQIGVPGLILIVLVALLLFGPSKLPELGRAAGRTLKEFKESMSGLSEDKNDDKSTKTETSTPTVHTGATVAATEPLDSEIHKPHPSQELQKR</sequence>
<evidence type="ECO:0000256" key="5">
    <source>
        <dbReference type="ARBA" id="ARBA00022927"/>
    </source>
</evidence>
<evidence type="ECO:0000256" key="7">
    <source>
        <dbReference type="ARBA" id="ARBA00023010"/>
    </source>
</evidence>
<evidence type="ECO:0000256" key="10">
    <source>
        <dbReference type="SAM" id="MobiDB-lite"/>
    </source>
</evidence>
<keyword evidence="3 9" id="KW-1003">Cell membrane</keyword>
<dbReference type="InterPro" id="IPR006312">
    <property type="entry name" value="TatA/E"/>
</dbReference>
<evidence type="ECO:0000256" key="1">
    <source>
        <dbReference type="ARBA" id="ARBA00004162"/>
    </source>
</evidence>
<dbReference type="PANTHER" id="PTHR42982">
    <property type="entry name" value="SEC-INDEPENDENT PROTEIN TRANSLOCASE PROTEIN TATA"/>
    <property type="match status" value="1"/>
</dbReference>
<keyword evidence="7 9" id="KW-0811">Translocation</keyword>
<name>A0A7D4BF09_9BACL</name>
<dbReference type="RefSeq" id="WP_173221333.1">
    <property type="nucleotide sequence ID" value="NZ_CP048104.1"/>
</dbReference>
<evidence type="ECO:0000256" key="2">
    <source>
        <dbReference type="ARBA" id="ARBA00022448"/>
    </source>
</evidence>
<keyword evidence="4 9" id="KW-0812">Transmembrane</keyword>
<feature type="region of interest" description="Disordered" evidence="10">
    <location>
        <begin position="41"/>
        <end position="93"/>
    </location>
</feature>
<proteinExistence type="inferred from homology"/>
<accession>A0A7D4BF09</accession>
<organism evidence="11 12">
    <name type="scientific">Kroppenstedtia pulmonis</name>
    <dbReference type="NCBI Taxonomy" id="1380685"/>
    <lineage>
        <taxon>Bacteria</taxon>
        <taxon>Bacillati</taxon>
        <taxon>Bacillota</taxon>
        <taxon>Bacilli</taxon>
        <taxon>Bacillales</taxon>
        <taxon>Thermoactinomycetaceae</taxon>
        <taxon>Kroppenstedtia</taxon>
    </lineage>
</organism>
<evidence type="ECO:0000256" key="3">
    <source>
        <dbReference type="ARBA" id="ARBA00022475"/>
    </source>
</evidence>